<evidence type="ECO:0000313" key="4">
    <source>
        <dbReference type="EMBL" id="KPI90447.1"/>
    </source>
</evidence>
<protein>
    <submittedName>
        <fullName evidence="4">Uncharacterized protein</fullName>
    </submittedName>
</protein>
<organism evidence="4 5">
    <name type="scientific">Leptomonas seymouri</name>
    <dbReference type="NCBI Taxonomy" id="5684"/>
    <lineage>
        <taxon>Eukaryota</taxon>
        <taxon>Discoba</taxon>
        <taxon>Euglenozoa</taxon>
        <taxon>Kinetoplastea</taxon>
        <taxon>Metakinetoplastina</taxon>
        <taxon>Trypanosomatida</taxon>
        <taxon>Trypanosomatidae</taxon>
        <taxon>Leishmaniinae</taxon>
        <taxon>Leptomonas</taxon>
    </lineage>
</organism>
<dbReference type="EMBL" id="LJSK01000005">
    <property type="protein sequence ID" value="KPI90447.1"/>
    <property type="molecule type" value="Genomic_DNA"/>
</dbReference>
<feature type="transmembrane region" description="Helical" evidence="2">
    <location>
        <begin position="128"/>
        <end position="148"/>
    </location>
</feature>
<gene>
    <name evidence="4" type="ORF">ABL78_0377</name>
</gene>
<sequence length="164" mass="18256">MLRCSRLTRRTLLHATLVRLAAMPPKGAAEPSTTASSGIAECDSGTQPRGAGSLQHAKEESDTPSPYLAEDAVPLLQLQRQPKFLFKGRRGSSSPEYYMTRSNAGHPDAVAELLGAGRDDPEWMWLKLLCFVCTMATIGTTLYGYFFAEHVKYFMDEPWSRFTY</sequence>
<evidence type="ECO:0000256" key="2">
    <source>
        <dbReference type="SAM" id="Phobius"/>
    </source>
</evidence>
<dbReference type="Proteomes" id="UP000038009">
    <property type="component" value="Unassembled WGS sequence"/>
</dbReference>
<accession>A0A0N0P996</accession>
<proteinExistence type="predicted"/>
<evidence type="ECO:0000313" key="5">
    <source>
        <dbReference type="Proteomes" id="UP000038009"/>
    </source>
</evidence>
<keyword evidence="2" id="KW-1133">Transmembrane helix</keyword>
<dbReference type="AlphaFoldDB" id="A0A0N0P996"/>
<keyword evidence="2" id="KW-0472">Membrane</keyword>
<feature type="chain" id="PRO_5005857161" evidence="3">
    <location>
        <begin position="30"/>
        <end position="164"/>
    </location>
</feature>
<feature type="region of interest" description="Disordered" evidence="1">
    <location>
        <begin position="25"/>
        <end position="66"/>
    </location>
</feature>
<evidence type="ECO:0000256" key="3">
    <source>
        <dbReference type="SAM" id="SignalP"/>
    </source>
</evidence>
<reference evidence="4 5" key="1">
    <citation type="journal article" date="2015" name="PLoS Pathog.">
        <title>Leptomonas seymouri: Adaptations to the Dixenous Life Cycle Analyzed by Genome Sequencing, Transcriptome Profiling and Co-infection with Leishmania donovani.</title>
        <authorList>
            <person name="Kraeva N."/>
            <person name="Butenko A."/>
            <person name="Hlavacova J."/>
            <person name="Kostygov A."/>
            <person name="Myskova J."/>
            <person name="Grybchuk D."/>
            <person name="Lestinova T."/>
            <person name="Votypka J."/>
            <person name="Volf P."/>
            <person name="Opperdoes F."/>
            <person name="Flegontov P."/>
            <person name="Lukes J."/>
            <person name="Yurchenko V."/>
        </authorList>
    </citation>
    <scope>NUCLEOTIDE SEQUENCE [LARGE SCALE GENOMIC DNA]</scope>
    <source>
        <strain evidence="4 5">ATCC 30220</strain>
    </source>
</reference>
<evidence type="ECO:0000256" key="1">
    <source>
        <dbReference type="SAM" id="MobiDB-lite"/>
    </source>
</evidence>
<comment type="caution">
    <text evidence="4">The sequence shown here is derived from an EMBL/GenBank/DDBJ whole genome shotgun (WGS) entry which is preliminary data.</text>
</comment>
<dbReference type="VEuPathDB" id="TriTrypDB:Lsey_0005_0100"/>
<name>A0A0N0P996_LEPSE</name>
<dbReference type="OrthoDB" id="261608at2759"/>
<keyword evidence="3" id="KW-0732">Signal</keyword>
<keyword evidence="5" id="KW-1185">Reference proteome</keyword>
<keyword evidence="2" id="KW-0812">Transmembrane</keyword>
<feature type="signal peptide" evidence="3">
    <location>
        <begin position="1"/>
        <end position="29"/>
    </location>
</feature>